<keyword evidence="3" id="KW-1185">Reference proteome</keyword>
<organism evidence="2 3">
    <name type="scientific">Guptibacillus hwajinpoensis</name>
    <dbReference type="NCBI Taxonomy" id="208199"/>
    <lineage>
        <taxon>Bacteria</taxon>
        <taxon>Bacillati</taxon>
        <taxon>Bacillota</taxon>
        <taxon>Bacilli</taxon>
        <taxon>Bacillales</taxon>
        <taxon>Guptibacillaceae</taxon>
        <taxon>Guptibacillus</taxon>
    </lineage>
</organism>
<dbReference type="Pfam" id="PF00583">
    <property type="entry name" value="Acetyltransf_1"/>
    <property type="match status" value="1"/>
</dbReference>
<sequence>MTIAFIQLTKPTSLFVEVMSRWENDSALIPLIRPNQNQEELEKRQTITLEGIKERLDYLQIYQIFMNNKLIGEMNYMIDPPHLFKKENGTAWIGITIGEPEARGKGIGSQALRYLEKEIKKQGFHRIELGVFEFNTVAHELYQKLGYKEIARIEDFTYWQGRMWSDIRMEKYI</sequence>
<dbReference type="CDD" id="cd04301">
    <property type="entry name" value="NAT_SF"/>
    <property type="match status" value="1"/>
</dbReference>
<dbReference type="AlphaFoldDB" id="A0A0J6CSF8"/>
<dbReference type="InterPro" id="IPR016181">
    <property type="entry name" value="Acyl_CoA_acyltransferase"/>
</dbReference>
<evidence type="ECO:0000313" key="2">
    <source>
        <dbReference type="EMBL" id="KMM39241.1"/>
    </source>
</evidence>
<dbReference type="STRING" id="157733.AB986_08485"/>
<gene>
    <name evidence="2" type="ORF">AB986_08485</name>
</gene>
<accession>A0A0J6CSF8</accession>
<dbReference type="PANTHER" id="PTHR43415">
    <property type="entry name" value="SPERMIDINE N(1)-ACETYLTRANSFERASE"/>
    <property type="match status" value="1"/>
</dbReference>
<feature type="domain" description="N-acetyltransferase" evidence="1">
    <location>
        <begin position="16"/>
        <end position="173"/>
    </location>
</feature>
<dbReference type="Proteomes" id="UP000035996">
    <property type="component" value="Unassembled WGS sequence"/>
</dbReference>
<dbReference type="EMBL" id="LELK01000001">
    <property type="protein sequence ID" value="KMM39241.1"/>
    <property type="molecule type" value="Genomic_DNA"/>
</dbReference>
<dbReference type="Gene3D" id="3.40.630.30">
    <property type="match status" value="1"/>
</dbReference>
<comment type="caution">
    <text evidence="2">The sequence shown here is derived from an EMBL/GenBank/DDBJ whole genome shotgun (WGS) entry which is preliminary data.</text>
</comment>
<protein>
    <recommendedName>
        <fullName evidence="1">N-acetyltransferase domain-containing protein</fullName>
    </recommendedName>
</protein>
<dbReference type="SUPFAM" id="SSF55729">
    <property type="entry name" value="Acyl-CoA N-acyltransferases (Nat)"/>
    <property type="match status" value="1"/>
</dbReference>
<dbReference type="PANTHER" id="PTHR43415:SF3">
    <property type="entry name" value="GNAT-FAMILY ACETYLTRANSFERASE"/>
    <property type="match status" value="1"/>
</dbReference>
<evidence type="ECO:0000313" key="3">
    <source>
        <dbReference type="Proteomes" id="UP000035996"/>
    </source>
</evidence>
<dbReference type="PROSITE" id="PS51186">
    <property type="entry name" value="GNAT"/>
    <property type="match status" value="1"/>
</dbReference>
<dbReference type="InterPro" id="IPR000182">
    <property type="entry name" value="GNAT_dom"/>
</dbReference>
<dbReference type="OrthoDB" id="9795206at2"/>
<dbReference type="RefSeq" id="WP_048310411.1">
    <property type="nucleotide sequence ID" value="NZ_CP119526.1"/>
</dbReference>
<reference evidence="2" key="1">
    <citation type="submission" date="2015-06" db="EMBL/GenBank/DDBJ databases">
        <authorList>
            <person name="Liu B."/>
            <person name="Wang J."/>
            <person name="Zhu Y."/>
            <person name="Liu G."/>
            <person name="Chen Q."/>
            <person name="Zheng C."/>
            <person name="Che J."/>
            <person name="Ge C."/>
            <person name="Shi H."/>
            <person name="Pan Z."/>
            <person name="Liu X."/>
        </authorList>
    </citation>
    <scope>NUCLEOTIDE SEQUENCE [LARGE SCALE GENOMIC DNA]</scope>
    <source>
        <strain evidence="2">DSM 16346</strain>
    </source>
</reference>
<name>A0A0J6CSF8_9BACL</name>
<evidence type="ECO:0000259" key="1">
    <source>
        <dbReference type="PROSITE" id="PS51186"/>
    </source>
</evidence>
<dbReference type="GO" id="GO:0016747">
    <property type="term" value="F:acyltransferase activity, transferring groups other than amino-acyl groups"/>
    <property type="evidence" value="ECO:0007669"/>
    <property type="project" value="InterPro"/>
</dbReference>
<proteinExistence type="predicted"/>